<dbReference type="Proteomes" id="UP000663860">
    <property type="component" value="Unassembled WGS sequence"/>
</dbReference>
<protein>
    <submittedName>
        <fullName evidence="2">Uncharacterized protein</fullName>
    </submittedName>
</protein>
<evidence type="ECO:0000313" key="4">
    <source>
        <dbReference type="Proteomes" id="UP000663860"/>
    </source>
</evidence>
<dbReference type="InterPro" id="IPR036770">
    <property type="entry name" value="Ankyrin_rpt-contain_sf"/>
</dbReference>
<evidence type="ECO:0000313" key="3">
    <source>
        <dbReference type="EMBL" id="CAF4052379.1"/>
    </source>
</evidence>
<dbReference type="PROSITE" id="PS50088">
    <property type="entry name" value="ANK_REPEAT"/>
    <property type="match status" value="1"/>
</dbReference>
<dbReference type="Gene3D" id="3.90.176.10">
    <property type="entry name" value="Toxin ADP-ribosyltransferase, Chain A, domain 1"/>
    <property type="match status" value="1"/>
</dbReference>
<comment type="caution">
    <text evidence="2">The sequence shown here is derived from an EMBL/GenBank/DDBJ whole genome shotgun (WGS) entry which is preliminary data.</text>
</comment>
<dbReference type="InterPro" id="IPR002110">
    <property type="entry name" value="Ankyrin_rpt"/>
</dbReference>
<accession>A0A815P0M0</accession>
<reference evidence="2" key="1">
    <citation type="submission" date="2021-02" db="EMBL/GenBank/DDBJ databases">
        <authorList>
            <person name="Nowell W R."/>
        </authorList>
    </citation>
    <scope>NUCLEOTIDE SEQUENCE</scope>
</reference>
<feature type="repeat" description="ANK" evidence="1">
    <location>
        <begin position="468"/>
        <end position="500"/>
    </location>
</feature>
<dbReference type="SUPFAM" id="SSF48403">
    <property type="entry name" value="Ankyrin repeat"/>
    <property type="match status" value="1"/>
</dbReference>
<dbReference type="EMBL" id="CAJNOE010001630">
    <property type="protein sequence ID" value="CAF1439079.1"/>
    <property type="molecule type" value="Genomic_DNA"/>
</dbReference>
<sequence length="802" mass="94579">METIKKQLDNFLHHVSLRSNNNCLCKIKDEKNTKFIDILSCSCIDDGIEYLSNNNFQETIDIADACLKFDDQYFASLFINAKHRIVFMIITKLALHLLSNLNDLKLLEYGHFYNIGLLTIKIMHNKYIDDAEKEEFYDIFFRYRFQSNNLTECLLQFIQNITDSSLFQTICLWLDIVVHYQHAIRKQRNDLDYTYFEPRKIISECIIKQIYNLPNDLRLRGSFLFYLTYIPYDHINEDEKLAWICRKYVVSQMKDLNEWTSDTTHCVMGSVCFITKHFSQHFKYDEQYYESLLIIVSYENFHKALVSTSTNDETILIHTIIEYFYENLDHDDEKMIITLGTAIDNLQKLYKKIKDDLIKMNICYLILVSTHEKSHASDEIILKCFEYIKNQRHMTWNGDIKLRKADKFLRTLKKASHYDSIKDAIIRLDKINELVDLIESDSDIICAILALLSTKPDAQRILLMNDKNGSTALHIASYNGHNEIVQLLLKAGASRTIRNRPYDLTAYEEARTQSTKDLFRMNLDDNEQERFSSDDVYIEWMTTSRNPHKKRNYLREKLNQLQTYSNYEIDQVYKELAEHMYAYIDTLTLSNRIKQISKQYFTEMKETHDPVYIIKVYTSTTSFHKYYNAYIAKHGIDFFDPFSVDIHADYAIIKSLMKTIAIVMYDQNFSKYRYCGKTYRGMLLTEEDLYKYVVHSKIMNKSFLSTSKSKETAEVFGDCKEENCLRKTPDKQAIETSVLCTYVIKNDETALNIETISELISDEEVLILPFSIFEVKSVQRSSTNIVQIELEEASDELLDNYY</sequence>
<gene>
    <name evidence="2" type="ORF">IZO911_LOCUS41693</name>
    <name evidence="3" type="ORF">KXQ929_LOCUS31623</name>
</gene>
<dbReference type="AlphaFoldDB" id="A0A815P0M0"/>
<dbReference type="PROSITE" id="PS51996">
    <property type="entry name" value="TR_MART"/>
    <property type="match status" value="1"/>
</dbReference>
<dbReference type="Proteomes" id="UP000663868">
    <property type="component" value="Unassembled WGS sequence"/>
</dbReference>
<dbReference type="Pfam" id="PF00023">
    <property type="entry name" value="Ank"/>
    <property type="match status" value="1"/>
</dbReference>
<name>A0A815P0M0_9BILA</name>
<organism evidence="2 4">
    <name type="scientific">Adineta steineri</name>
    <dbReference type="NCBI Taxonomy" id="433720"/>
    <lineage>
        <taxon>Eukaryota</taxon>
        <taxon>Metazoa</taxon>
        <taxon>Spiralia</taxon>
        <taxon>Gnathifera</taxon>
        <taxon>Rotifera</taxon>
        <taxon>Eurotatoria</taxon>
        <taxon>Bdelloidea</taxon>
        <taxon>Adinetida</taxon>
        <taxon>Adinetidae</taxon>
        <taxon>Adineta</taxon>
    </lineage>
</organism>
<dbReference type="EMBL" id="CAJOBB010003669">
    <property type="protein sequence ID" value="CAF4052379.1"/>
    <property type="molecule type" value="Genomic_DNA"/>
</dbReference>
<evidence type="ECO:0000256" key="1">
    <source>
        <dbReference type="PROSITE-ProRule" id="PRU00023"/>
    </source>
</evidence>
<dbReference type="SMART" id="SM00248">
    <property type="entry name" value="ANK"/>
    <property type="match status" value="1"/>
</dbReference>
<proteinExistence type="predicted"/>
<dbReference type="Gene3D" id="1.25.40.20">
    <property type="entry name" value="Ankyrin repeat-containing domain"/>
    <property type="match status" value="1"/>
</dbReference>
<evidence type="ECO:0000313" key="2">
    <source>
        <dbReference type="EMBL" id="CAF1439079.1"/>
    </source>
</evidence>
<dbReference type="SUPFAM" id="SSF56399">
    <property type="entry name" value="ADP-ribosylation"/>
    <property type="match status" value="1"/>
</dbReference>
<dbReference type="PROSITE" id="PS50297">
    <property type="entry name" value="ANK_REP_REGION"/>
    <property type="match status" value="1"/>
</dbReference>
<keyword evidence="1" id="KW-0040">ANK repeat</keyword>